<gene>
    <name evidence="3" type="ORF">MBRA1_001325</name>
</gene>
<dbReference type="Proteomes" id="UP001216638">
    <property type="component" value="Chromosome 1"/>
</dbReference>
<reference evidence="3" key="1">
    <citation type="submission" date="2023-03" db="EMBL/GenBank/DDBJ databases">
        <title>Mating type loci evolution in Malassezia.</title>
        <authorList>
            <person name="Coelho M.A."/>
        </authorList>
    </citation>
    <scope>NUCLEOTIDE SEQUENCE</scope>
    <source>
        <strain evidence="3">CBS 14135</strain>
    </source>
</reference>
<feature type="compositionally biased region" description="Low complexity" evidence="1">
    <location>
        <begin position="25"/>
        <end position="44"/>
    </location>
</feature>
<keyword evidence="2" id="KW-0812">Transmembrane</keyword>
<evidence type="ECO:0000256" key="1">
    <source>
        <dbReference type="SAM" id="MobiDB-lite"/>
    </source>
</evidence>
<feature type="transmembrane region" description="Helical" evidence="2">
    <location>
        <begin position="276"/>
        <end position="296"/>
    </location>
</feature>
<keyword evidence="2" id="KW-1133">Transmembrane helix</keyword>
<proteinExistence type="predicted"/>
<keyword evidence="4" id="KW-1185">Reference proteome</keyword>
<dbReference type="EMBL" id="CP119951">
    <property type="protein sequence ID" value="WFC94691.1"/>
    <property type="molecule type" value="Genomic_DNA"/>
</dbReference>
<dbReference type="Gene3D" id="3.40.30.10">
    <property type="entry name" value="Glutaredoxin"/>
    <property type="match status" value="1"/>
</dbReference>
<accession>A0AAF0DTV4</accession>
<protein>
    <recommendedName>
        <fullName evidence="5">Thioredoxin-like fold domain-containing protein</fullName>
    </recommendedName>
</protein>
<dbReference type="AlphaFoldDB" id="A0AAF0DTV4"/>
<name>A0AAF0DTV4_9BASI</name>
<sequence>MTSDGASALRARNVSFSPTQDYIQLADAPEDAPLPAASASRPSSETGSPKKSALKPGRQAPLPPAGHYQHPDPLVRRLRLVDAKGNPVNLKQELRETKLLLFYFGSQWNAQFSKGCGALVTDVSRAYPHELKTVYVSVDTHEKHFKDATANRPWLAMAWADGSSEPEEDQTGDDAPPSPTESFLLAGDDDLDESVVAADASGTSYVRPFSRVYMADKLDVLMTPTLAVYHLPTRKFLDTNVRQSRLRPMRLEKTMDIWLRGEPSPSINLVDAMYTVPWTVAMIVAALIYLVVRLLVGEQASVPSLVARFT</sequence>
<keyword evidence="2" id="KW-0472">Membrane</keyword>
<evidence type="ECO:0000313" key="4">
    <source>
        <dbReference type="Proteomes" id="UP001216638"/>
    </source>
</evidence>
<evidence type="ECO:0000313" key="3">
    <source>
        <dbReference type="EMBL" id="WFC94691.1"/>
    </source>
</evidence>
<feature type="region of interest" description="Disordered" evidence="1">
    <location>
        <begin position="161"/>
        <end position="184"/>
    </location>
</feature>
<feature type="region of interest" description="Disordered" evidence="1">
    <location>
        <begin position="20"/>
        <end position="71"/>
    </location>
</feature>
<evidence type="ECO:0008006" key="5">
    <source>
        <dbReference type="Google" id="ProtNLM"/>
    </source>
</evidence>
<organism evidence="3 4">
    <name type="scientific">Malassezia brasiliensis</name>
    <dbReference type="NCBI Taxonomy" id="1821822"/>
    <lineage>
        <taxon>Eukaryota</taxon>
        <taxon>Fungi</taxon>
        <taxon>Dikarya</taxon>
        <taxon>Basidiomycota</taxon>
        <taxon>Ustilaginomycotina</taxon>
        <taxon>Malasseziomycetes</taxon>
        <taxon>Malasseziales</taxon>
        <taxon>Malasseziaceae</taxon>
        <taxon>Malassezia</taxon>
    </lineage>
</organism>
<evidence type="ECO:0000256" key="2">
    <source>
        <dbReference type="SAM" id="Phobius"/>
    </source>
</evidence>